<feature type="domain" description="POTRA" evidence="10">
    <location>
        <begin position="62"/>
        <end position="131"/>
    </location>
</feature>
<dbReference type="PROSITE" id="PS51779">
    <property type="entry name" value="POTRA"/>
    <property type="match status" value="1"/>
</dbReference>
<dbReference type="GO" id="GO:0032153">
    <property type="term" value="C:cell division site"/>
    <property type="evidence" value="ECO:0007669"/>
    <property type="project" value="UniProtKB-UniRule"/>
</dbReference>
<comment type="subcellular location">
    <subcellularLocation>
        <location evidence="8">Cell membrane</location>
        <topology evidence="8">Single-pass type II membrane protein</topology>
    </subcellularLocation>
    <subcellularLocation>
        <location evidence="1">Membrane</location>
    </subcellularLocation>
    <text evidence="8">Localizes to the division septum.</text>
</comment>
<evidence type="ECO:0000256" key="9">
    <source>
        <dbReference type="SAM" id="MobiDB-lite"/>
    </source>
</evidence>
<dbReference type="InterPro" id="IPR034746">
    <property type="entry name" value="POTRA"/>
</dbReference>
<dbReference type="Pfam" id="PF03799">
    <property type="entry name" value="FtsQ_DivIB_C"/>
    <property type="match status" value="1"/>
</dbReference>
<accession>A0A0X3X3R1</accession>
<dbReference type="InterPro" id="IPR005548">
    <property type="entry name" value="Cell_div_FtsQ/DivIB_C"/>
</dbReference>
<evidence type="ECO:0000256" key="3">
    <source>
        <dbReference type="ARBA" id="ARBA00022618"/>
    </source>
</evidence>
<dbReference type="Gene3D" id="3.10.20.310">
    <property type="entry name" value="membrane protein fhac"/>
    <property type="match status" value="1"/>
</dbReference>
<evidence type="ECO:0000256" key="7">
    <source>
        <dbReference type="ARBA" id="ARBA00023306"/>
    </source>
</evidence>
<comment type="similarity">
    <text evidence="8">Belongs to the FtsQ/DivIB family. FtsQ subfamily.</text>
</comment>
<keyword evidence="3 8" id="KW-0132">Cell division</keyword>
<dbReference type="GO" id="GO:0043093">
    <property type="term" value="P:FtsZ-dependent cytokinesis"/>
    <property type="evidence" value="ECO:0007669"/>
    <property type="project" value="UniProtKB-UniRule"/>
</dbReference>
<dbReference type="EMBL" id="LLZJ01000110">
    <property type="protein sequence ID" value="KUL63684.1"/>
    <property type="molecule type" value="Genomic_DNA"/>
</dbReference>
<dbReference type="GO" id="GO:0090529">
    <property type="term" value="P:cell septum assembly"/>
    <property type="evidence" value="ECO:0007669"/>
    <property type="project" value="InterPro"/>
</dbReference>
<keyword evidence="4 8" id="KW-0812">Transmembrane</keyword>
<evidence type="ECO:0000256" key="2">
    <source>
        <dbReference type="ARBA" id="ARBA00022475"/>
    </source>
</evidence>
<dbReference type="InterPro" id="IPR050487">
    <property type="entry name" value="FtsQ_DivIB"/>
</dbReference>
<evidence type="ECO:0000313" key="12">
    <source>
        <dbReference type="Proteomes" id="UP000053413"/>
    </source>
</evidence>
<protein>
    <recommendedName>
        <fullName evidence="8">Cell division protein FtsQ</fullName>
    </recommendedName>
</protein>
<evidence type="ECO:0000256" key="5">
    <source>
        <dbReference type="ARBA" id="ARBA00022989"/>
    </source>
</evidence>
<evidence type="ECO:0000259" key="10">
    <source>
        <dbReference type="PROSITE" id="PS51779"/>
    </source>
</evidence>
<gene>
    <name evidence="8" type="primary">ftsQ</name>
    <name evidence="11" type="ORF">ADL28_10520</name>
</gene>
<dbReference type="GO" id="GO:0005886">
    <property type="term" value="C:plasma membrane"/>
    <property type="evidence" value="ECO:0007669"/>
    <property type="project" value="UniProtKB-SubCell"/>
</dbReference>
<dbReference type="PANTHER" id="PTHR37820">
    <property type="entry name" value="CELL DIVISION PROTEIN DIVIB"/>
    <property type="match status" value="1"/>
</dbReference>
<proteinExistence type="inferred from homology"/>
<dbReference type="HAMAP" id="MF_00911">
    <property type="entry name" value="FtsQ_subfam"/>
    <property type="match status" value="1"/>
</dbReference>
<reference evidence="12" key="1">
    <citation type="submission" date="2015-10" db="EMBL/GenBank/DDBJ databases">
        <authorList>
            <person name="Ju K.-S."/>
            <person name="Doroghazi J.R."/>
            <person name="Metcalf W.W."/>
        </authorList>
    </citation>
    <scope>NUCLEOTIDE SEQUENCE [LARGE SCALE GENOMIC DNA]</scope>
    <source>
        <strain evidence="12">NRRL F-8817</strain>
    </source>
</reference>
<evidence type="ECO:0000256" key="8">
    <source>
        <dbReference type="HAMAP-Rule" id="MF_00911"/>
    </source>
</evidence>
<feature type="region of interest" description="Disordered" evidence="9">
    <location>
        <begin position="1"/>
        <end position="20"/>
    </location>
</feature>
<evidence type="ECO:0000256" key="1">
    <source>
        <dbReference type="ARBA" id="ARBA00004370"/>
    </source>
</evidence>
<evidence type="ECO:0000256" key="4">
    <source>
        <dbReference type="ARBA" id="ARBA00022692"/>
    </source>
</evidence>
<feature type="transmembrane region" description="Helical" evidence="8">
    <location>
        <begin position="37"/>
        <end position="57"/>
    </location>
</feature>
<dbReference type="Pfam" id="PF08478">
    <property type="entry name" value="POTRA_1"/>
    <property type="match status" value="1"/>
</dbReference>
<evidence type="ECO:0000313" key="11">
    <source>
        <dbReference type="EMBL" id="KUL63684.1"/>
    </source>
</evidence>
<feature type="region of interest" description="Disordered" evidence="9">
    <location>
        <begin position="162"/>
        <end position="181"/>
    </location>
</feature>
<evidence type="ECO:0000256" key="6">
    <source>
        <dbReference type="ARBA" id="ARBA00023136"/>
    </source>
</evidence>
<dbReference type="Proteomes" id="UP000053413">
    <property type="component" value="Unassembled WGS sequence"/>
</dbReference>
<keyword evidence="6 8" id="KW-0472">Membrane</keyword>
<keyword evidence="2 8" id="KW-1003">Cell membrane</keyword>
<name>A0A0X3X3R1_STRVO</name>
<dbReference type="PANTHER" id="PTHR37820:SF1">
    <property type="entry name" value="CELL DIVISION PROTEIN FTSQ"/>
    <property type="match status" value="1"/>
</dbReference>
<dbReference type="RefSeq" id="WP_059143459.1">
    <property type="nucleotide sequence ID" value="NZ_LLZJ01000110.1"/>
</dbReference>
<comment type="function">
    <text evidence="8">Essential cell division protein.</text>
</comment>
<organism evidence="11 12">
    <name type="scientific">Streptomyces violaceusniger</name>
    <dbReference type="NCBI Taxonomy" id="68280"/>
    <lineage>
        <taxon>Bacteria</taxon>
        <taxon>Bacillati</taxon>
        <taxon>Actinomycetota</taxon>
        <taxon>Actinomycetes</taxon>
        <taxon>Kitasatosporales</taxon>
        <taxon>Streptomycetaceae</taxon>
        <taxon>Streptomyces</taxon>
        <taxon>Streptomyces violaceusniger group</taxon>
    </lineage>
</organism>
<keyword evidence="7 8" id="KW-0131">Cell cycle</keyword>
<sequence>MAGPSTAERGARGTIPSGPPPRFLRARRRFRLPGRRPLVVTAVAVTLLGAGAVWLLYGSSWLRAERVRVAGVGVLTVEEVRSAADVPLNTPMVAVDTAAIEHRLRERLPRIAKVDVSRSWPHTISLVVTERRPEAIVEEGGKFHEVDAAGVRFSTVSKRPNGVPVLEMEPDRSPSSRHFGPAGLRREAVRVVTQLPEKVRQDTRSLRVRSYDSITLELTGGRTITWGSGERGEAKAKTLTALMKAQPDADHFDVSAPSAPAVSRS</sequence>
<keyword evidence="5 8" id="KW-1133">Transmembrane helix</keyword>
<comment type="caution">
    <text evidence="11">The sequence shown here is derived from an EMBL/GenBank/DDBJ whole genome shotgun (WGS) entry which is preliminary data.</text>
</comment>
<dbReference type="InterPro" id="IPR013685">
    <property type="entry name" value="POTRA_FtsQ_type"/>
</dbReference>
<dbReference type="InterPro" id="IPR026579">
    <property type="entry name" value="FtsQ"/>
</dbReference>
<dbReference type="AlphaFoldDB" id="A0A0X3X3R1"/>
<dbReference type="OrthoDB" id="9790760at2"/>